<dbReference type="FunFam" id="1.10.287.130:FF:000070">
    <property type="entry name" value="Histidine kinase sensor protein"/>
    <property type="match status" value="1"/>
</dbReference>
<reference evidence="12 13" key="1">
    <citation type="submission" date="2015-01" db="EMBL/GenBank/DDBJ databases">
        <title>Genome sequence of the anaerobic bacterium Geobacter soli GSS01, a dissimilatory Fe(III) reducer from soil.</title>
        <authorList>
            <person name="Yang G."/>
            <person name="Zhou S."/>
        </authorList>
    </citation>
    <scope>NUCLEOTIDE SEQUENCE [LARGE SCALE GENOMIC DNA]</scope>
    <source>
        <strain evidence="12 13">GSS01</strain>
    </source>
</reference>
<organism evidence="12 13">
    <name type="scientific">Geobacter soli</name>
    <dbReference type="NCBI Taxonomy" id="1510391"/>
    <lineage>
        <taxon>Bacteria</taxon>
        <taxon>Pseudomonadati</taxon>
        <taxon>Thermodesulfobacteriota</taxon>
        <taxon>Desulfuromonadia</taxon>
        <taxon>Geobacterales</taxon>
        <taxon>Geobacteraceae</taxon>
        <taxon>Geobacter</taxon>
    </lineage>
</organism>
<gene>
    <name evidence="12" type="ORF">SE37_15450</name>
</gene>
<dbReference type="Pfam" id="PF00989">
    <property type="entry name" value="PAS"/>
    <property type="match status" value="1"/>
</dbReference>
<dbReference type="Pfam" id="PF02518">
    <property type="entry name" value="HATPase_c"/>
    <property type="match status" value="1"/>
</dbReference>
<feature type="domain" description="Histidine kinase" evidence="9">
    <location>
        <begin position="404"/>
        <end position="616"/>
    </location>
</feature>
<dbReference type="SMART" id="SM00091">
    <property type="entry name" value="PAS"/>
    <property type="match status" value="2"/>
</dbReference>
<dbReference type="InterPro" id="IPR000700">
    <property type="entry name" value="PAS-assoc_C"/>
</dbReference>
<dbReference type="GO" id="GO:0006355">
    <property type="term" value="P:regulation of DNA-templated transcription"/>
    <property type="evidence" value="ECO:0007669"/>
    <property type="project" value="InterPro"/>
</dbReference>
<dbReference type="NCBIfam" id="TIGR00229">
    <property type="entry name" value="sensory_box"/>
    <property type="match status" value="2"/>
</dbReference>
<keyword evidence="4" id="KW-0808">Transferase</keyword>
<dbReference type="PROSITE" id="PS50113">
    <property type="entry name" value="PAC"/>
    <property type="match status" value="2"/>
</dbReference>
<keyword evidence="13" id="KW-1185">Reference proteome</keyword>
<accession>A0A0C1R0B1</accession>
<sequence>MAGSNQNIALRITAIYALVGVLWILFSDWLLCLAVEDPRVLTRLQMGKGWAYVAATAALLYWLVHRDTAQIRRSEEDLLVRNEELTVVEEELRQQNEEFIVAEEELRQQLTENYESRKKLFEANEAMTAILQASPVAIVALDREDRVVVWNRAAERLFGWLEEEVRETPFSLLHPDDAKDGKRVCASACREAVLHDIEGVRMRKNGELVSVSISTAPLHDPAGLNAGMIAMFTDITDRKSAAENLRESNEKYAELVNAVSGIVWELDVESFRFTFVSQRSEDILGYPAEAWLADPGCWERSIHPDDRPWVLAACRATHGEGSGRELEYRSLAADGRIVWLRNSFMVVEDANGRVKLRGVMTDVSRRKKAEEDLSMLNAELEQRVAQRTSELEELNRELEAFSYTASHDLRAPLRHIEGFSKALMEDYYDTFDGAGRQHLDRLCSAARKMGQLIDDLLRLAMVSKGEIIRRPTDLSMIARGIVQDLMVSQPERTVAFRITDGIKVNGDSRLLQVAMENLLVNAWKYTEKRKDAIIEFGVDEDRGQTVCFVRDNGIGFANEHANNIFKPFLRLHRTEEYEGSGVGLATVRRIVERHGGHVWAEGREGHGAVFFFTLDN</sequence>
<dbReference type="GO" id="GO:0030295">
    <property type="term" value="F:protein kinase activator activity"/>
    <property type="evidence" value="ECO:0007669"/>
    <property type="project" value="TreeGrafter"/>
</dbReference>
<dbReference type="InterPro" id="IPR000014">
    <property type="entry name" value="PAS"/>
</dbReference>
<dbReference type="InterPro" id="IPR013655">
    <property type="entry name" value="PAS_fold_3"/>
</dbReference>
<dbReference type="FunFam" id="3.30.565.10:FF:000006">
    <property type="entry name" value="Sensor histidine kinase WalK"/>
    <property type="match status" value="1"/>
</dbReference>
<dbReference type="InterPro" id="IPR004358">
    <property type="entry name" value="Sig_transdc_His_kin-like_C"/>
</dbReference>
<dbReference type="InterPro" id="IPR036890">
    <property type="entry name" value="HATPase_C_sf"/>
</dbReference>
<dbReference type="RefSeq" id="WP_039647792.1">
    <property type="nucleotide sequence ID" value="NZ_JXBL01000001.1"/>
</dbReference>
<dbReference type="Pfam" id="PF08447">
    <property type="entry name" value="PAS_3"/>
    <property type="match status" value="1"/>
</dbReference>
<dbReference type="InterPro" id="IPR001610">
    <property type="entry name" value="PAC"/>
</dbReference>
<dbReference type="SUPFAM" id="SSF55785">
    <property type="entry name" value="PYP-like sensor domain (PAS domain)"/>
    <property type="match status" value="2"/>
</dbReference>
<evidence type="ECO:0000313" key="12">
    <source>
        <dbReference type="EMBL" id="KIE43921.1"/>
    </source>
</evidence>
<evidence type="ECO:0000259" key="9">
    <source>
        <dbReference type="PROSITE" id="PS50109"/>
    </source>
</evidence>
<feature type="domain" description="PAS" evidence="10">
    <location>
        <begin position="123"/>
        <end position="177"/>
    </location>
</feature>
<dbReference type="EMBL" id="JXBL01000001">
    <property type="protein sequence ID" value="KIE43921.1"/>
    <property type="molecule type" value="Genomic_DNA"/>
</dbReference>
<evidence type="ECO:0000256" key="3">
    <source>
        <dbReference type="ARBA" id="ARBA00022553"/>
    </source>
</evidence>
<dbReference type="EC" id="2.7.13.3" evidence="2"/>
<evidence type="ECO:0000256" key="8">
    <source>
        <dbReference type="SAM" id="Phobius"/>
    </source>
</evidence>
<keyword evidence="8" id="KW-0812">Transmembrane</keyword>
<evidence type="ECO:0000259" key="10">
    <source>
        <dbReference type="PROSITE" id="PS50112"/>
    </source>
</evidence>
<dbReference type="SUPFAM" id="SSF55874">
    <property type="entry name" value="ATPase domain of HSP90 chaperone/DNA topoisomerase II/histidine kinase"/>
    <property type="match status" value="1"/>
</dbReference>
<dbReference type="CDD" id="cd00082">
    <property type="entry name" value="HisKA"/>
    <property type="match status" value="1"/>
</dbReference>
<keyword evidence="6 8" id="KW-0472">Membrane</keyword>
<protein>
    <recommendedName>
        <fullName evidence="2">histidine kinase</fullName>
        <ecNumber evidence="2">2.7.13.3</ecNumber>
    </recommendedName>
</protein>
<dbReference type="InterPro" id="IPR003661">
    <property type="entry name" value="HisK_dim/P_dom"/>
</dbReference>
<evidence type="ECO:0000256" key="4">
    <source>
        <dbReference type="ARBA" id="ARBA00022679"/>
    </source>
</evidence>
<name>A0A0C1R0B1_9BACT</name>
<evidence type="ECO:0000259" key="11">
    <source>
        <dbReference type="PROSITE" id="PS50113"/>
    </source>
</evidence>
<dbReference type="SMART" id="SM00086">
    <property type="entry name" value="PAC"/>
    <property type="match status" value="2"/>
</dbReference>
<dbReference type="Gene3D" id="1.10.287.130">
    <property type="match status" value="1"/>
</dbReference>
<dbReference type="Gene3D" id="3.30.565.10">
    <property type="entry name" value="Histidine kinase-like ATPase, C-terminal domain"/>
    <property type="match status" value="1"/>
</dbReference>
<dbReference type="InterPro" id="IPR005467">
    <property type="entry name" value="His_kinase_dom"/>
</dbReference>
<dbReference type="Pfam" id="PF00512">
    <property type="entry name" value="HisKA"/>
    <property type="match status" value="1"/>
</dbReference>
<evidence type="ECO:0000313" key="13">
    <source>
        <dbReference type="Proteomes" id="UP000031433"/>
    </source>
</evidence>
<feature type="domain" description="PAS" evidence="10">
    <location>
        <begin position="248"/>
        <end position="307"/>
    </location>
</feature>
<dbReference type="InterPro" id="IPR013767">
    <property type="entry name" value="PAS_fold"/>
</dbReference>
<comment type="caution">
    <text evidence="12">The sequence shown here is derived from an EMBL/GenBank/DDBJ whole genome shotgun (WGS) entry which is preliminary data.</text>
</comment>
<feature type="domain" description="PAC" evidence="11">
    <location>
        <begin position="195"/>
        <end position="247"/>
    </location>
</feature>
<dbReference type="SUPFAM" id="SSF47384">
    <property type="entry name" value="Homodimeric domain of signal transducing histidine kinase"/>
    <property type="match status" value="1"/>
</dbReference>
<dbReference type="GO" id="GO:0000155">
    <property type="term" value="F:phosphorelay sensor kinase activity"/>
    <property type="evidence" value="ECO:0007669"/>
    <property type="project" value="InterPro"/>
</dbReference>
<dbReference type="InterPro" id="IPR050351">
    <property type="entry name" value="BphY/WalK/GraS-like"/>
</dbReference>
<dbReference type="InterPro" id="IPR035965">
    <property type="entry name" value="PAS-like_dom_sf"/>
</dbReference>
<feature type="transmembrane region" description="Helical" evidence="8">
    <location>
        <begin position="12"/>
        <end position="35"/>
    </location>
</feature>
<dbReference type="Gene3D" id="3.30.450.20">
    <property type="entry name" value="PAS domain"/>
    <property type="match status" value="2"/>
</dbReference>
<feature type="domain" description="PAC" evidence="11">
    <location>
        <begin position="324"/>
        <end position="375"/>
    </location>
</feature>
<keyword evidence="8" id="KW-1133">Transmembrane helix</keyword>
<dbReference type="InterPro" id="IPR036097">
    <property type="entry name" value="HisK_dim/P_sf"/>
</dbReference>
<dbReference type="CDD" id="cd00130">
    <property type="entry name" value="PAS"/>
    <property type="match status" value="2"/>
</dbReference>
<evidence type="ECO:0000256" key="6">
    <source>
        <dbReference type="ARBA" id="ARBA00023136"/>
    </source>
</evidence>
<evidence type="ECO:0000256" key="1">
    <source>
        <dbReference type="ARBA" id="ARBA00000085"/>
    </source>
</evidence>
<comment type="catalytic activity">
    <reaction evidence="1">
        <text>ATP + protein L-histidine = ADP + protein N-phospho-L-histidine.</text>
        <dbReference type="EC" id="2.7.13.3"/>
    </reaction>
</comment>
<dbReference type="PANTHER" id="PTHR42878:SF15">
    <property type="entry name" value="BACTERIOPHYTOCHROME"/>
    <property type="match status" value="1"/>
</dbReference>
<evidence type="ECO:0000256" key="7">
    <source>
        <dbReference type="SAM" id="Coils"/>
    </source>
</evidence>
<dbReference type="PRINTS" id="PR00344">
    <property type="entry name" value="BCTRLSENSOR"/>
</dbReference>
<proteinExistence type="predicted"/>
<dbReference type="GO" id="GO:0007234">
    <property type="term" value="P:osmosensory signaling via phosphorelay pathway"/>
    <property type="evidence" value="ECO:0007669"/>
    <property type="project" value="TreeGrafter"/>
</dbReference>
<dbReference type="PROSITE" id="PS50112">
    <property type="entry name" value="PAS"/>
    <property type="match status" value="2"/>
</dbReference>
<dbReference type="GO" id="GO:0000156">
    <property type="term" value="F:phosphorelay response regulator activity"/>
    <property type="evidence" value="ECO:0007669"/>
    <property type="project" value="TreeGrafter"/>
</dbReference>
<dbReference type="SMART" id="SM00388">
    <property type="entry name" value="HisKA"/>
    <property type="match status" value="1"/>
</dbReference>
<dbReference type="PROSITE" id="PS50109">
    <property type="entry name" value="HIS_KIN"/>
    <property type="match status" value="1"/>
</dbReference>
<dbReference type="PANTHER" id="PTHR42878">
    <property type="entry name" value="TWO-COMPONENT HISTIDINE KINASE"/>
    <property type="match status" value="1"/>
</dbReference>
<evidence type="ECO:0000256" key="2">
    <source>
        <dbReference type="ARBA" id="ARBA00012438"/>
    </source>
</evidence>
<keyword evidence="5 12" id="KW-0418">Kinase</keyword>
<dbReference type="Proteomes" id="UP000031433">
    <property type="component" value="Unassembled WGS sequence"/>
</dbReference>
<dbReference type="InterPro" id="IPR003594">
    <property type="entry name" value="HATPase_dom"/>
</dbReference>
<dbReference type="SMART" id="SM00387">
    <property type="entry name" value="HATPase_c"/>
    <property type="match status" value="1"/>
</dbReference>
<feature type="coiled-coil region" evidence="7">
    <location>
        <begin position="85"/>
        <end position="112"/>
    </location>
</feature>
<dbReference type="GO" id="GO:0016020">
    <property type="term" value="C:membrane"/>
    <property type="evidence" value="ECO:0007669"/>
    <property type="project" value="UniProtKB-SubCell"/>
</dbReference>
<feature type="coiled-coil region" evidence="7">
    <location>
        <begin position="366"/>
        <end position="397"/>
    </location>
</feature>
<keyword evidence="3" id="KW-0597">Phosphoprotein</keyword>
<evidence type="ECO:0000256" key="5">
    <source>
        <dbReference type="ARBA" id="ARBA00022777"/>
    </source>
</evidence>
<keyword evidence="7" id="KW-0175">Coiled coil</keyword>
<dbReference type="AlphaFoldDB" id="A0A0C1R0B1"/>